<gene>
    <name evidence="7" type="ORF">ENI34_02305</name>
</gene>
<evidence type="ECO:0000259" key="6">
    <source>
        <dbReference type="PROSITE" id="PS51379"/>
    </source>
</evidence>
<keyword evidence="1" id="KW-0004">4Fe-4S</keyword>
<comment type="caution">
    <text evidence="7">The sequence shown here is derived from an EMBL/GenBank/DDBJ whole genome shotgun (WGS) entry which is preliminary data.</text>
</comment>
<keyword evidence="5" id="KW-0411">Iron-sulfur</keyword>
<protein>
    <submittedName>
        <fullName evidence="7">(Fe-S)-binding protein</fullName>
    </submittedName>
</protein>
<dbReference type="InterPro" id="IPR051460">
    <property type="entry name" value="HdrC_iron-sulfur_subunit"/>
</dbReference>
<evidence type="ECO:0000256" key="2">
    <source>
        <dbReference type="ARBA" id="ARBA00022723"/>
    </source>
</evidence>
<evidence type="ECO:0000313" key="7">
    <source>
        <dbReference type="EMBL" id="HEC77958.1"/>
    </source>
</evidence>
<name>A0A9C9EKX1_UNCW3</name>
<dbReference type="InterPro" id="IPR017900">
    <property type="entry name" value="4Fe4S_Fe_S_CS"/>
</dbReference>
<dbReference type="Proteomes" id="UP000885826">
    <property type="component" value="Unassembled WGS sequence"/>
</dbReference>
<evidence type="ECO:0000256" key="3">
    <source>
        <dbReference type="ARBA" id="ARBA00023002"/>
    </source>
</evidence>
<keyword evidence="4" id="KW-0408">Iron</keyword>
<feature type="domain" description="4Fe-4S ferredoxin-type" evidence="6">
    <location>
        <begin position="5"/>
        <end position="36"/>
    </location>
</feature>
<dbReference type="Pfam" id="PF13183">
    <property type="entry name" value="Fer4_8"/>
    <property type="match status" value="1"/>
</dbReference>
<dbReference type="InterPro" id="IPR009051">
    <property type="entry name" value="Helical_ferredxn"/>
</dbReference>
<dbReference type="GO" id="GO:0016491">
    <property type="term" value="F:oxidoreductase activity"/>
    <property type="evidence" value="ECO:0007669"/>
    <property type="project" value="UniProtKB-KW"/>
</dbReference>
<evidence type="ECO:0000256" key="4">
    <source>
        <dbReference type="ARBA" id="ARBA00023004"/>
    </source>
</evidence>
<dbReference type="GO" id="GO:0005886">
    <property type="term" value="C:plasma membrane"/>
    <property type="evidence" value="ECO:0007669"/>
    <property type="project" value="TreeGrafter"/>
</dbReference>
<dbReference type="PANTHER" id="PTHR43255:SF1">
    <property type="entry name" value="IRON-SULFUR-BINDING OXIDOREDUCTASE FADF-RELATED"/>
    <property type="match status" value="1"/>
</dbReference>
<dbReference type="InterPro" id="IPR017896">
    <property type="entry name" value="4Fe4S_Fe-S-bd"/>
</dbReference>
<dbReference type="PROSITE" id="PS51379">
    <property type="entry name" value="4FE4S_FER_2"/>
    <property type="match status" value="1"/>
</dbReference>
<accession>A0A9C9EKX1</accession>
<dbReference type="PROSITE" id="PS00198">
    <property type="entry name" value="4FE4S_FER_1"/>
    <property type="match status" value="2"/>
</dbReference>
<dbReference type="Pfam" id="PF02754">
    <property type="entry name" value="CCG"/>
    <property type="match status" value="2"/>
</dbReference>
<dbReference type="GO" id="GO:0051539">
    <property type="term" value="F:4 iron, 4 sulfur cluster binding"/>
    <property type="evidence" value="ECO:0007669"/>
    <property type="project" value="UniProtKB-KW"/>
</dbReference>
<evidence type="ECO:0000256" key="1">
    <source>
        <dbReference type="ARBA" id="ARBA00022485"/>
    </source>
</evidence>
<dbReference type="EMBL" id="DRIG01000027">
    <property type="protein sequence ID" value="HEC77958.1"/>
    <property type="molecule type" value="Genomic_DNA"/>
</dbReference>
<dbReference type="GO" id="GO:0046872">
    <property type="term" value="F:metal ion binding"/>
    <property type="evidence" value="ECO:0007669"/>
    <property type="project" value="UniProtKB-KW"/>
</dbReference>
<dbReference type="PANTHER" id="PTHR43255">
    <property type="entry name" value="IRON-SULFUR-BINDING OXIDOREDUCTASE FADF-RELATED-RELATED"/>
    <property type="match status" value="1"/>
</dbReference>
<sequence length="379" mass="42810">MSSLKSAIKNSRAYLCLECGKCTSVCPVSQFNKGFSPRVLVNRTIRYASEELLTDKNIWACLTCAMCDLRCPVDIAYIDLTQETRFEAQKLGEDAICSHGGAAQAMMRIMTATNLQQKRMDWLEPDLKVAEKGEILYFVGCLPHFDILFSDIGVHTVRDARSAVKILNHLGITPVVMAQERCCGHDLLWSGDLENFKKLAVYNIEEIKKTGAKKVVFSCPEGYRTFKLDYPKYFKVDFEVQHITELLSSAIAEGKLKFKETDRAVTFQDPCRLGRHLGIYDAPRNVLAAIPKLKLVEMPRNRQRAVCCGVSAWMSCSFYSKKIQMLRLKEAKSTGAELFLLSCPKCEIHFNCTMREKDAPDEIKIPTEQLVTFVADALE</sequence>
<keyword evidence="2" id="KW-0479">Metal-binding</keyword>
<evidence type="ECO:0000256" key="5">
    <source>
        <dbReference type="ARBA" id="ARBA00023014"/>
    </source>
</evidence>
<proteinExistence type="predicted"/>
<evidence type="ECO:0000313" key="8">
    <source>
        <dbReference type="Proteomes" id="UP000885826"/>
    </source>
</evidence>
<dbReference type="InterPro" id="IPR004017">
    <property type="entry name" value="Cys_rich_dom"/>
</dbReference>
<dbReference type="Gene3D" id="1.10.1060.10">
    <property type="entry name" value="Alpha-helical ferredoxin"/>
    <property type="match status" value="1"/>
</dbReference>
<organism evidence="7 8">
    <name type="scientific">candidate division WOR-3 bacterium</name>
    <dbReference type="NCBI Taxonomy" id="2052148"/>
    <lineage>
        <taxon>Bacteria</taxon>
        <taxon>Bacteria division WOR-3</taxon>
    </lineage>
</organism>
<dbReference type="AlphaFoldDB" id="A0A9C9EKX1"/>
<reference evidence="7" key="1">
    <citation type="journal article" date="2020" name="mSystems">
        <title>Genome- and Community-Level Interaction Insights into Carbon Utilization and Element Cycling Functions of Hydrothermarchaeota in Hydrothermal Sediment.</title>
        <authorList>
            <person name="Zhou Z."/>
            <person name="Liu Y."/>
            <person name="Xu W."/>
            <person name="Pan J."/>
            <person name="Luo Z.H."/>
            <person name="Li M."/>
        </authorList>
    </citation>
    <scope>NUCLEOTIDE SEQUENCE</scope>
    <source>
        <strain evidence="7">HyVt-388</strain>
    </source>
</reference>
<keyword evidence="3" id="KW-0560">Oxidoreductase</keyword>
<dbReference type="SUPFAM" id="SSF46548">
    <property type="entry name" value="alpha-helical ferredoxin"/>
    <property type="match status" value="1"/>
</dbReference>